<dbReference type="Proteomes" id="UP000092993">
    <property type="component" value="Unassembled WGS sequence"/>
</dbReference>
<dbReference type="OMA" id="CYERWER"/>
<gene>
    <name evidence="1" type="ORF">A0H81_00911</name>
</gene>
<evidence type="ECO:0008006" key="3">
    <source>
        <dbReference type="Google" id="ProtNLM"/>
    </source>
</evidence>
<evidence type="ECO:0000313" key="2">
    <source>
        <dbReference type="Proteomes" id="UP000092993"/>
    </source>
</evidence>
<dbReference type="InterPro" id="IPR032675">
    <property type="entry name" value="LRR_dom_sf"/>
</dbReference>
<organism evidence="1 2">
    <name type="scientific">Grifola frondosa</name>
    <name type="common">Maitake</name>
    <name type="synonym">Polyporus frondosus</name>
    <dbReference type="NCBI Taxonomy" id="5627"/>
    <lineage>
        <taxon>Eukaryota</taxon>
        <taxon>Fungi</taxon>
        <taxon>Dikarya</taxon>
        <taxon>Basidiomycota</taxon>
        <taxon>Agaricomycotina</taxon>
        <taxon>Agaricomycetes</taxon>
        <taxon>Polyporales</taxon>
        <taxon>Grifolaceae</taxon>
        <taxon>Grifola</taxon>
    </lineage>
</organism>
<sequence>MAEATWFKMLVGDWALRTSQETLNVIQRRSYTTKKAIMSTCRTWSRLGIEFLYRCLFFSDPSRILRLKPIMDHNLGRRAKRLHIMRYYSGGVSNLDSLQNALVSIIRHCPKLEIFIVNWSIADTVPVVIDALCTYCSRSLRTIHLRVPTDSLAKIIMMLEAMPKLTAAHIEFEGPLPESFHLGVASHLSLTLTTLQQLSLRGTFQEFAEQAMEWNMPALRSLSLDFVNHRDNFPDIIEFLERHGSQLTFLDINCIPSLEVATILDLCPLLTTFAFNPDWHIWGSELLGIHESSKLVNRPHENITTIGCHQLLYAFGVGYAKIYETTDPLVTQSVRFRNDRNFAALNKTNFPRLECIRLLNRGLLRDLEAANGPSQGCFRRWERWWNQCCNEGIRLEDCTGNFLGTLPVDPEDEEDTDTPRDSIAMELRELLEECRRMTATR</sequence>
<proteinExistence type="predicted"/>
<dbReference type="EMBL" id="LUGG01000001">
    <property type="protein sequence ID" value="OBZ79934.1"/>
    <property type="molecule type" value="Genomic_DNA"/>
</dbReference>
<dbReference type="AlphaFoldDB" id="A0A1C7MXV6"/>
<keyword evidence="2" id="KW-1185">Reference proteome</keyword>
<protein>
    <recommendedName>
        <fullName evidence="3">F-box domain-containing protein</fullName>
    </recommendedName>
</protein>
<accession>A0A1C7MXV6</accession>
<name>A0A1C7MXV6_GRIFR</name>
<dbReference type="Gene3D" id="3.80.10.10">
    <property type="entry name" value="Ribonuclease Inhibitor"/>
    <property type="match status" value="1"/>
</dbReference>
<evidence type="ECO:0000313" key="1">
    <source>
        <dbReference type="EMBL" id="OBZ79934.1"/>
    </source>
</evidence>
<comment type="caution">
    <text evidence="1">The sequence shown here is derived from an EMBL/GenBank/DDBJ whole genome shotgun (WGS) entry which is preliminary data.</text>
</comment>
<reference evidence="1 2" key="1">
    <citation type="submission" date="2016-03" db="EMBL/GenBank/DDBJ databases">
        <title>Whole genome sequencing of Grifola frondosa 9006-11.</title>
        <authorList>
            <person name="Min B."/>
            <person name="Park H."/>
            <person name="Kim J.-G."/>
            <person name="Cho H."/>
            <person name="Oh Y.-L."/>
            <person name="Kong W.-S."/>
            <person name="Choi I.-G."/>
        </authorList>
    </citation>
    <scope>NUCLEOTIDE SEQUENCE [LARGE SCALE GENOMIC DNA]</scope>
    <source>
        <strain evidence="1 2">9006-11</strain>
    </source>
</reference>
<dbReference type="OrthoDB" id="5345779at2759"/>
<dbReference type="SUPFAM" id="SSF52047">
    <property type="entry name" value="RNI-like"/>
    <property type="match status" value="1"/>
</dbReference>